<dbReference type="OrthoDB" id="981969at2"/>
<dbReference type="EMBL" id="FUZU01000002">
    <property type="protein sequence ID" value="SKC72176.1"/>
    <property type="molecule type" value="Genomic_DNA"/>
</dbReference>
<keyword evidence="2" id="KW-1185">Reference proteome</keyword>
<reference evidence="1 2" key="1">
    <citation type="submission" date="2017-02" db="EMBL/GenBank/DDBJ databases">
        <authorList>
            <person name="Peterson S.W."/>
        </authorList>
    </citation>
    <scope>NUCLEOTIDE SEQUENCE [LARGE SCALE GENOMIC DNA]</scope>
    <source>
        <strain evidence="1 2">DSM 25262</strain>
    </source>
</reference>
<gene>
    <name evidence="1" type="ORF">SAMN05660236_2731</name>
</gene>
<evidence type="ECO:0000313" key="1">
    <source>
        <dbReference type="EMBL" id="SKC72176.1"/>
    </source>
</evidence>
<dbReference type="AlphaFoldDB" id="A0A1T5L7Y9"/>
<evidence type="ECO:0000313" key="2">
    <source>
        <dbReference type="Proteomes" id="UP000190961"/>
    </source>
</evidence>
<protein>
    <submittedName>
        <fullName evidence="1">Uncharacterized protein</fullName>
    </submittedName>
</protein>
<organism evidence="1 2">
    <name type="scientific">Ohtaekwangia koreensis</name>
    <dbReference type="NCBI Taxonomy" id="688867"/>
    <lineage>
        <taxon>Bacteria</taxon>
        <taxon>Pseudomonadati</taxon>
        <taxon>Bacteroidota</taxon>
        <taxon>Cytophagia</taxon>
        <taxon>Cytophagales</taxon>
        <taxon>Fulvivirgaceae</taxon>
        <taxon>Ohtaekwangia</taxon>
    </lineage>
</organism>
<name>A0A1T5L7Y9_9BACT</name>
<dbReference type="Proteomes" id="UP000190961">
    <property type="component" value="Unassembled WGS sequence"/>
</dbReference>
<dbReference type="RefSeq" id="WP_079687314.1">
    <property type="nucleotide sequence ID" value="NZ_FUZU01000002.1"/>
</dbReference>
<accession>A0A1T5L7Y9</accession>
<proteinExistence type="predicted"/>
<sequence>MQDKNLIISLIKDDLTNNKLVSGLSNLGLSAGDYHLQLSGTILTMIGLDTEDDSIHDLYFQLTQQSESLDLSNISTREQQLDGMAQSIYSELSRRKALSNQV</sequence>